<dbReference type="InterPro" id="IPR022813">
    <property type="entry name" value="SecD/SecF_arch_bac"/>
</dbReference>
<dbReference type="HAMAP" id="MF_01463_B">
    <property type="entry name" value="SecD_B"/>
    <property type="match status" value="1"/>
</dbReference>
<gene>
    <name evidence="13" type="primary">secF</name>
    <name evidence="12" type="synonym">secD</name>
    <name evidence="16" type="ORF">SAMN05216389_1274</name>
</gene>
<comment type="similarity">
    <text evidence="12">Belongs to the SecD/SecF family. SecD subfamily.</text>
</comment>
<comment type="similarity">
    <text evidence="11">In the N-terminal section; belongs to the SecD/SecF family. SecD subfamily.</text>
</comment>
<feature type="transmembrane region" description="Helical" evidence="12">
    <location>
        <begin position="464"/>
        <end position="482"/>
    </location>
</feature>
<dbReference type="SUPFAM" id="SSF82866">
    <property type="entry name" value="Multidrug efflux transporter AcrB transmembrane domain"/>
    <property type="match status" value="2"/>
</dbReference>
<dbReference type="GO" id="GO:0005886">
    <property type="term" value="C:plasma membrane"/>
    <property type="evidence" value="ECO:0007669"/>
    <property type="project" value="UniProtKB-SubCell"/>
</dbReference>
<comment type="similarity">
    <text evidence="10">In the C-terminal section; belongs to the SecD/SecF family. SecF subfamily.</text>
</comment>
<evidence type="ECO:0000256" key="13">
    <source>
        <dbReference type="HAMAP-Rule" id="MF_01464"/>
    </source>
</evidence>
<feature type="transmembrane region" description="Helical" evidence="12">
    <location>
        <begin position="7"/>
        <end position="29"/>
    </location>
</feature>
<evidence type="ECO:0000259" key="14">
    <source>
        <dbReference type="Pfam" id="PF02355"/>
    </source>
</evidence>
<feature type="transmembrane region" description="Helical" evidence="12">
    <location>
        <begin position="365"/>
        <end position="385"/>
    </location>
</feature>
<comment type="subcellular location">
    <subcellularLocation>
        <location evidence="1 12">Cell membrane</location>
        <topology evidence="1 12">Multi-pass membrane protein</topology>
    </subcellularLocation>
</comment>
<comment type="subunit">
    <text evidence="13">Forms a complex with SecD. Part of the essential Sec protein translocation apparatus which comprises SecA, SecYEG and auxiliary proteins SecDF. Other proteins may also be involved.</text>
</comment>
<accession>A0A1I0H2E0</accession>
<keyword evidence="3 12" id="KW-1003">Cell membrane</keyword>
<dbReference type="Pfam" id="PF07549">
    <property type="entry name" value="Sec_GG"/>
    <property type="match status" value="2"/>
</dbReference>
<keyword evidence="5 12" id="KW-0653">Protein transport</keyword>
<dbReference type="GO" id="GO:0065002">
    <property type="term" value="P:intracellular protein transmembrane transport"/>
    <property type="evidence" value="ECO:0007669"/>
    <property type="project" value="UniProtKB-UniRule"/>
</dbReference>
<dbReference type="AlphaFoldDB" id="A0A1I0H2E0"/>
<dbReference type="NCBIfam" id="TIGR01129">
    <property type="entry name" value="secD"/>
    <property type="match status" value="1"/>
</dbReference>
<comment type="caution">
    <text evidence="12">Lacks conserved residue(s) required for the propagation of feature annotation.</text>
</comment>
<reference evidence="16 17" key="1">
    <citation type="submission" date="2016-10" db="EMBL/GenBank/DDBJ databases">
        <authorList>
            <person name="de Groot N.N."/>
        </authorList>
    </citation>
    <scope>NUCLEOTIDE SEQUENCE [LARGE SCALE GENOMIC DNA]</scope>
    <source>
        <strain evidence="16 17">IBRC-M 10780</strain>
    </source>
</reference>
<feature type="domain" description="Protein export membrane protein SecD/SecF C-terminal" evidence="14">
    <location>
        <begin position="560"/>
        <end position="737"/>
    </location>
</feature>
<keyword evidence="6 12" id="KW-1133">Transmembrane helix</keyword>
<dbReference type="Gene3D" id="1.20.1640.10">
    <property type="entry name" value="Multidrug efflux transporter AcrB transmembrane domain"/>
    <property type="match status" value="2"/>
</dbReference>
<name>A0A1I0H2E0_9BACI</name>
<dbReference type="InterPro" id="IPR048634">
    <property type="entry name" value="SecD_SecF_C"/>
</dbReference>
<dbReference type="OrthoDB" id="9805019at2"/>
<evidence type="ECO:0000256" key="9">
    <source>
        <dbReference type="ARBA" id="ARBA00059018"/>
    </source>
</evidence>
<dbReference type="GO" id="GO:0015450">
    <property type="term" value="F:protein-transporting ATPase activity"/>
    <property type="evidence" value="ECO:0007669"/>
    <property type="project" value="InterPro"/>
</dbReference>
<dbReference type="HAMAP" id="MF_01464_B">
    <property type="entry name" value="SecF_B"/>
    <property type="match status" value="1"/>
</dbReference>
<dbReference type="GO" id="GO:0006605">
    <property type="term" value="P:protein targeting"/>
    <property type="evidence" value="ECO:0007669"/>
    <property type="project" value="UniProtKB-UniRule"/>
</dbReference>
<evidence type="ECO:0000256" key="2">
    <source>
        <dbReference type="ARBA" id="ARBA00022448"/>
    </source>
</evidence>
<evidence type="ECO:0000259" key="15">
    <source>
        <dbReference type="Pfam" id="PF21760"/>
    </source>
</evidence>
<evidence type="ECO:0000256" key="12">
    <source>
        <dbReference type="HAMAP-Rule" id="MF_01463"/>
    </source>
</evidence>
<dbReference type="InterPro" id="IPR022645">
    <property type="entry name" value="SecD/SecF_bac"/>
</dbReference>
<dbReference type="RefSeq" id="WP_090872686.1">
    <property type="nucleotide sequence ID" value="NZ_FOHE01000027.1"/>
</dbReference>
<evidence type="ECO:0000256" key="8">
    <source>
        <dbReference type="ARBA" id="ARBA00023136"/>
    </source>
</evidence>
<feature type="transmembrane region" description="Helical" evidence="12">
    <location>
        <begin position="600"/>
        <end position="623"/>
    </location>
</feature>
<feature type="domain" description="Protein translocase subunit SecDF P1" evidence="15">
    <location>
        <begin position="63"/>
        <end position="121"/>
    </location>
</feature>
<dbReference type="FunFam" id="1.20.1640.10:FF:000024">
    <property type="entry name" value="Multifunctional fusion protein"/>
    <property type="match status" value="1"/>
</dbReference>
<evidence type="ECO:0000256" key="6">
    <source>
        <dbReference type="ARBA" id="ARBA00022989"/>
    </source>
</evidence>
<comment type="subunit">
    <text evidence="12">Forms a complex with SecF. Part of the essential Sec protein translocation apparatus which comprises SecA, SecYEG and auxiliary proteins SecDF. Other proteins may also be involved.</text>
</comment>
<dbReference type="InterPro" id="IPR055344">
    <property type="entry name" value="SecD_SecF_C_bact"/>
</dbReference>
<keyword evidence="2 12" id="KW-0813">Transport</keyword>
<dbReference type="NCBIfam" id="NF009581">
    <property type="entry name" value="PRK13024.1-1"/>
    <property type="match status" value="1"/>
</dbReference>
<proteinExistence type="inferred from homology"/>
<keyword evidence="17" id="KW-1185">Reference proteome</keyword>
<keyword evidence="8 12" id="KW-0472">Membrane</keyword>
<evidence type="ECO:0000256" key="1">
    <source>
        <dbReference type="ARBA" id="ARBA00004651"/>
    </source>
</evidence>
<feature type="transmembrane region" description="Helical" evidence="12">
    <location>
        <begin position="574"/>
        <end position="593"/>
    </location>
</feature>
<dbReference type="NCBIfam" id="TIGR00916">
    <property type="entry name" value="2A0604s01"/>
    <property type="match status" value="2"/>
</dbReference>
<dbReference type="Gene3D" id="3.30.70.3220">
    <property type="match status" value="1"/>
</dbReference>
<feature type="transmembrane region" description="Helical" evidence="12">
    <location>
        <begin position="685"/>
        <end position="704"/>
    </location>
</feature>
<comment type="similarity">
    <text evidence="13">Belongs to the SecD/SecF family. SecF subfamily.</text>
</comment>
<comment type="function">
    <text evidence="9 12">Part of the Sec protein translocase complex. Interacts with the SecYEG preprotein conducting channel. SecDF uses the proton motive force (PMF) to complete protein translocation after the ATP-dependent function of SecA.</text>
</comment>
<organism evidence="16 17">
    <name type="scientific">Oceanobacillus limi</name>
    <dbReference type="NCBI Taxonomy" id="930131"/>
    <lineage>
        <taxon>Bacteria</taxon>
        <taxon>Bacillati</taxon>
        <taxon>Bacillota</taxon>
        <taxon>Bacilli</taxon>
        <taxon>Bacillales</taxon>
        <taxon>Bacillaceae</taxon>
        <taxon>Oceanobacillus</taxon>
    </lineage>
</organism>
<dbReference type="PANTHER" id="PTHR30081">
    <property type="entry name" value="PROTEIN-EXPORT MEMBRANE PROTEIN SEC"/>
    <property type="match status" value="1"/>
</dbReference>
<dbReference type="InterPro" id="IPR005665">
    <property type="entry name" value="SecF_bac"/>
</dbReference>
<protein>
    <recommendedName>
        <fullName evidence="12 13">Multifunctional fusion protein</fullName>
    </recommendedName>
    <domain>
        <recommendedName>
            <fullName evidence="12">Protein translocase subunit SecD</fullName>
        </recommendedName>
    </domain>
    <domain>
        <recommendedName>
            <fullName evidence="13">Protein-export membrane protein SecF</fullName>
        </recommendedName>
    </domain>
</protein>
<dbReference type="GO" id="GO:0043952">
    <property type="term" value="P:protein transport by the Sec complex"/>
    <property type="evidence" value="ECO:0007669"/>
    <property type="project" value="UniProtKB-UniRule"/>
</dbReference>
<sequence length="759" mass="83907">MKNRGRIVAFFVIVIAFAITIGSTVTGVAKDINLGLDLQGGFEVLYEVEPVDEEQDVSRELLESTVQTLNDRVNRLGISEATIDIEGEDRIRVQLAGVEDQTEAREMLSTSARLSFRDVNDNELLDGSDVKEGSAKQDFDPNNNSPIVTLQLKDASKFGEVTSELANKYNPTVPYSDREDLLVIWMDFQEGDSFAEEVLKEDPKYVSAPGVEEPLMTTNVQITGNFTVESAQYLADIINSGSLPVHMNELFSTSVGAQFGEQALDETVFAAFIGIGFIFLFMTIVYRFPGAISVVNLSIYIFLVLLVFKLMNGVLTLPGIAALILGVGMAVDANVITFERIKEELREGKSLIAAFKAGTSNSLRAIVDANITTLLAASVLFIFGTSSVKGFATMLILSIVISFLTAVYGTRLLLQLWIKVKFLKQRPNWFGVKKSEIKDISDDTEVTPTFLNRELDIIPHRKKFFMFTSLLVIIGAVSLIMFKLNPGIDFTSGSRVEVMSDASLTTEEIEDSLSELDLTPKSIVISGENSEIAVLRYDEVIKEEKINELNNYFIDKYGNEPNVSVVSPLVGEELVKNALYALGIASIGMILYVSIRFEFFFAITTIIALLHDVFITLAVFSITRIEFDVTIVAAVLTIIGYSINATIVTFDRIRENIQRKKKVVKSFEELSSIVNKSIVQTMTRTVNTTVTTLIAVLAFLFLGAESITGFAIALAVGLIAGTYSSLFLATQIWLVWRGKMLKQKPVDFRKKKRVEGPQV</sequence>
<feature type="transmembrane region" description="Helical" evidence="12">
    <location>
        <begin position="710"/>
        <end position="736"/>
    </location>
</feature>
<dbReference type="Pfam" id="PF21760">
    <property type="entry name" value="SecD_1st"/>
    <property type="match status" value="1"/>
</dbReference>
<dbReference type="Pfam" id="PF02355">
    <property type="entry name" value="SecD_SecF_C"/>
    <property type="match status" value="2"/>
</dbReference>
<evidence type="ECO:0000256" key="3">
    <source>
        <dbReference type="ARBA" id="ARBA00022475"/>
    </source>
</evidence>
<evidence type="ECO:0000256" key="10">
    <source>
        <dbReference type="ARBA" id="ARBA00060856"/>
    </source>
</evidence>
<dbReference type="NCBIfam" id="TIGR00966">
    <property type="entry name" value="transloc_SecF"/>
    <property type="match status" value="1"/>
</dbReference>
<feature type="transmembrane region" description="Helical" evidence="12">
    <location>
        <begin position="391"/>
        <end position="414"/>
    </location>
</feature>
<evidence type="ECO:0000256" key="7">
    <source>
        <dbReference type="ARBA" id="ARBA00023010"/>
    </source>
</evidence>
<dbReference type="InterPro" id="IPR005791">
    <property type="entry name" value="SecD"/>
</dbReference>
<keyword evidence="7 12" id="KW-0811">Translocation</keyword>
<evidence type="ECO:0000313" key="17">
    <source>
        <dbReference type="Proteomes" id="UP000198618"/>
    </source>
</evidence>
<feature type="transmembrane region" description="Helical" evidence="12">
    <location>
        <begin position="317"/>
        <end position="336"/>
    </location>
</feature>
<evidence type="ECO:0000256" key="11">
    <source>
        <dbReference type="ARBA" id="ARBA00061053"/>
    </source>
</evidence>
<dbReference type="PRINTS" id="PR01755">
    <property type="entry name" value="SECFTRNLCASE"/>
</dbReference>
<dbReference type="InterPro" id="IPR022646">
    <property type="entry name" value="SecD/SecF_CS"/>
</dbReference>
<feature type="domain" description="Protein export membrane protein SecD/SecF C-terminal" evidence="14">
    <location>
        <begin position="252"/>
        <end position="417"/>
    </location>
</feature>
<feature type="transmembrane region" description="Helical" evidence="12">
    <location>
        <begin position="629"/>
        <end position="650"/>
    </location>
</feature>
<dbReference type="InterPro" id="IPR048631">
    <property type="entry name" value="SecD_1st"/>
</dbReference>
<dbReference type="Proteomes" id="UP000198618">
    <property type="component" value="Unassembled WGS sequence"/>
</dbReference>
<evidence type="ECO:0000256" key="5">
    <source>
        <dbReference type="ARBA" id="ARBA00022927"/>
    </source>
</evidence>
<evidence type="ECO:0000256" key="4">
    <source>
        <dbReference type="ARBA" id="ARBA00022692"/>
    </source>
</evidence>
<dbReference type="PANTHER" id="PTHR30081:SF1">
    <property type="entry name" value="PROTEIN TRANSLOCASE SUBUNIT SECD"/>
    <property type="match status" value="1"/>
</dbReference>
<evidence type="ECO:0000313" key="16">
    <source>
        <dbReference type="EMBL" id="SET77646.1"/>
    </source>
</evidence>
<dbReference type="FunFam" id="1.20.1640.10:FF:000004">
    <property type="entry name" value="Protein translocase subunit SecD"/>
    <property type="match status" value="1"/>
</dbReference>
<feature type="transmembrane region" description="Helical" evidence="12">
    <location>
        <begin position="268"/>
        <end position="286"/>
    </location>
</feature>
<keyword evidence="4 12" id="KW-0812">Transmembrane</keyword>
<feature type="transmembrane region" description="Helical" evidence="12">
    <location>
        <begin position="293"/>
        <end position="311"/>
    </location>
</feature>
<dbReference type="EMBL" id="FOHE01000027">
    <property type="protein sequence ID" value="SET77646.1"/>
    <property type="molecule type" value="Genomic_DNA"/>
</dbReference>
<dbReference type="STRING" id="930131.SAMN05216389_1274"/>